<dbReference type="SUPFAM" id="SSF54593">
    <property type="entry name" value="Glyoxalase/Bleomycin resistance protein/Dihydroxybiphenyl dioxygenase"/>
    <property type="match status" value="2"/>
</dbReference>
<reference evidence="2 3" key="1">
    <citation type="submission" date="2016-10" db="EMBL/GenBank/DDBJ databases">
        <authorList>
            <person name="de Groot N.N."/>
        </authorList>
    </citation>
    <scope>NUCLEOTIDE SEQUENCE [LARGE SCALE GENOMIC DNA]</scope>
    <source>
        <strain evidence="2 3">DSM 22024</strain>
    </source>
</reference>
<dbReference type="PANTHER" id="PTHR35908:SF1">
    <property type="entry name" value="CONSERVED PROTEIN"/>
    <property type="match status" value="1"/>
</dbReference>
<accession>A0A1H1RB27</accession>
<organism evidence="2 3">
    <name type="scientific">Actinopolymorpha singaporensis</name>
    <dbReference type="NCBI Taxonomy" id="117157"/>
    <lineage>
        <taxon>Bacteria</taxon>
        <taxon>Bacillati</taxon>
        <taxon>Actinomycetota</taxon>
        <taxon>Actinomycetes</taxon>
        <taxon>Propionibacteriales</taxon>
        <taxon>Actinopolymorphaceae</taxon>
        <taxon>Actinopolymorpha</taxon>
    </lineage>
</organism>
<feature type="domain" description="Glyoxalase-like" evidence="1">
    <location>
        <begin position="157"/>
        <end position="263"/>
    </location>
</feature>
<evidence type="ECO:0000313" key="2">
    <source>
        <dbReference type="EMBL" id="SDS32726.1"/>
    </source>
</evidence>
<dbReference type="Gene3D" id="3.10.180.10">
    <property type="entry name" value="2,3-Dihydroxybiphenyl 1,2-Dioxygenase, domain 1"/>
    <property type="match status" value="2"/>
</dbReference>
<dbReference type="EMBL" id="LT629732">
    <property type="protein sequence ID" value="SDS32726.1"/>
    <property type="molecule type" value="Genomic_DNA"/>
</dbReference>
<dbReference type="AlphaFoldDB" id="A0A1H1RB27"/>
<feature type="domain" description="Glyoxalase-like" evidence="1">
    <location>
        <begin position="28"/>
        <end position="141"/>
    </location>
</feature>
<dbReference type="Proteomes" id="UP000198983">
    <property type="component" value="Chromosome I"/>
</dbReference>
<sequence length="263" mass="29330">MGHLLRDSDAMTITIGAPELINGREGRRVLAEFYGELLGMRQFEPYGWLKLARRPPDEDCVAGRTTDGGSRLQLALDGDGWSDQRPPRWPDPEYPQQLHLDIVVPDAEAADKLVLGLGATLLKHQATFRTYADPAGHPFCLHPDQTLTGEGVRVQRLVFDCLSPRVLASFYQGFLGIESRLEDSPEWVVLDLDDDDLPNLAFQHARFPAARWPDPAYPAQLHVDYRFPDGAPAAMERAERHGAIRFPVPGNIYSDPAGHPFCL</sequence>
<evidence type="ECO:0000313" key="3">
    <source>
        <dbReference type="Proteomes" id="UP000198983"/>
    </source>
</evidence>
<name>A0A1H1RB27_9ACTN</name>
<dbReference type="STRING" id="117157.SAMN04489717_2342"/>
<dbReference type="InterPro" id="IPR029068">
    <property type="entry name" value="Glyas_Bleomycin-R_OHBP_Dase"/>
</dbReference>
<keyword evidence="3" id="KW-1185">Reference proteome</keyword>
<dbReference type="InterPro" id="IPR041581">
    <property type="entry name" value="Glyoxalase_6"/>
</dbReference>
<dbReference type="PANTHER" id="PTHR35908">
    <property type="entry name" value="HYPOTHETICAL FUSION PROTEIN"/>
    <property type="match status" value="1"/>
</dbReference>
<dbReference type="Pfam" id="PF18029">
    <property type="entry name" value="Glyoxalase_6"/>
    <property type="match status" value="2"/>
</dbReference>
<evidence type="ECO:0000259" key="1">
    <source>
        <dbReference type="Pfam" id="PF18029"/>
    </source>
</evidence>
<proteinExistence type="predicted"/>
<dbReference type="RefSeq" id="WP_092653148.1">
    <property type="nucleotide sequence ID" value="NZ_LT629732.1"/>
</dbReference>
<protein>
    <recommendedName>
        <fullName evidence="1">Glyoxalase-like domain-containing protein</fullName>
    </recommendedName>
</protein>
<gene>
    <name evidence="2" type="ORF">SAMN04489717_2342</name>
</gene>
<dbReference type="OrthoDB" id="3212826at2"/>